<dbReference type="CDD" id="cd02440">
    <property type="entry name" value="AdoMet_MTases"/>
    <property type="match status" value="1"/>
</dbReference>
<organism evidence="4 5">
    <name type="scientific">Metallosphaera tengchongensis</name>
    <dbReference type="NCBI Taxonomy" id="1532350"/>
    <lineage>
        <taxon>Archaea</taxon>
        <taxon>Thermoproteota</taxon>
        <taxon>Thermoprotei</taxon>
        <taxon>Sulfolobales</taxon>
        <taxon>Sulfolobaceae</taxon>
        <taxon>Metallosphaera</taxon>
    </lineage>
</organism>
<protein>
    <submittedName>
        <fullName evidence="4">Class I SAM-dependent methyltransferase</fullName>
    </submittedName>
</protein>
<sequence length="249" mass="28348">MSAAGEEATLKVFESDFYISEMTKVWDEGQKWSEWVKELIKRFNLGRSVLDVPCGVGRVSYFLSKEGFNVLGVDISDRMISLARKNVPDVSFLKGDMRKLGDIVGGQKFDVVLNLFNSLGYYSEEEDLQILSSLRQVTKGVAVINLDNRDYVLFNLPDVKYAYIPPYMVIDNSRFDPMTSRVQVIRKYVDGKGNEVGSIEYSQRFYSLHEMVNMVKKAGFEVLGVFSGYSWKNFEIVDPEMTLILSPST</sequence>
<keyword evidence="5" id="KW-1185">Reference proteome</keyword>
<dbReference type="RefSeq" id="WP_174631317.1">
    <property type="nucleotide sequence ID" value="NZ_CP049074.1"/>
</dbReference>
<proteinExistence type="predicted"/>
<dbReference type="GeneID" id="55641949"/>
<dbReference type="InterPro" id="IPR041698">
    <property type="entry name" value="Methyltransf_25"/>
</dbReference>
<dbReference type="Proteomes" id="UP000509301">
    <property type="component" value="Chromosome"/>
</dbReference>
<evidence type="ECO:0000256" key="1">
    <source>
        <dbReference type="ARBA" id="ARBA00022603"/>
    </source>
</evidence>
<dbReference type="GO" id="GO:0008168">
    <property type="term" value="F:methyltransferase activity"/>
    <property type="evidence" value="ECO:0007669"/>
    <property type="project" value="UniProtKB-KW"/>
</dbReference>
<dbReference type="AlphaFoldDB" id="A0A6N0NZ05"/>
<gene>
    <name evidence="4" type="ORF">GWK48_08350</name>
</gene>
<dbReference type="GO" id="GO:0032259">
    <property type="term" value="P:methylation"/>
    <property type="evidence" value="ECO:0007669"/>
    <property type="project" value="UniProtKB-KW"/>
</dbReference>
<keyword evidence="1 4" id="KW-0489">Methyltransferase</keyword>
<accession>A0A6N0NZ05</accession>
<name>A0A6N0NZ05_9CREN</name>
<dbReference type="SUPFAM" id="SSF53335">
    <property type="entry name" value="S-adenosyl-L-methionine-dependent methyltransferases"/>
    <property type="match status" value="1"/>
</dbReference>
<reference evidence="4 5" key="1">
    <citation type="submission" date="2020-02" db="EMBL/GenBank/DDBJ databases">
        <title>Comparative genome analysis reveals the metabolism and evolution of the thermophilic archaeal genus Metallosphaera.</title>
        <authorList>
            <person name="Jiang C."/>
        </authorList>
    </citation>
    <scope>NUCLEOTIDE SEQUENCE [LARGE SCALE GENOMIC DNA]</scope>
    <source>
        <strain evidence="4 5">Ric-A</strain>
    </source>
</reference>
<evidence type="ECO:0000313" key="5">
    <source>
        <dbReference type="Proteomes" id="UP000509301"/>
    </source>
</evidence>
<evidence type="ECO:0000313" key="4">
    <source>
        <dbReference type="EMBL" id="QKR00381.1"/>
    </source>
</evidence>
<dbReference type="Gene3D" id="3.40.50.150">
    <property type="entry name" value="Vaccinia Virus protein VP39"/>
    <property type="match status" value="1"/>
</dbReference>
<evidence type="ECO:0000256" key="2">
    <source>
        <dbReference type="ARBA" id="ARBA00022679"/>
    </source>
</evidence>
<dbReference type="PANTHER" id="PTHR43861">
    <property type="entry name" value="TRANS-ACONITATE 2-METHYLTRANSFERASE-RELATED"/>
    <property type="match status" value="1"/>
</dbReference>
<evidence type="ECO:0000259" key="3">
    <source>
        <dbReference type="Pfam" id="PF13649"/>
    </source>
</evidence>
<dbReference type="Gene3D" id="2.20.25.110">
    <property type="entry name" value="S-adenosyl-L-methionine-dependent methyltransferases"/>
    <property type="match status" value="1"/>
</dbReference>
<dbReference type="Pfam" id="PF13649">
    <property type="entry name" value="Methyltransf_25"/>
    <property type="match status" value="1"/>
</dbReference>
<dbReference type="KEGG" id="mten:GWK48_08350"/>
<dbReference type="InterPro" id="IPR029063">
    <property type="entry name" value="SAM-dependent_MTases_sf"/>
</dbReference>
<feature type="domain" description="Methyltransferase" evidence="3">
    <location>
        <begin position="49"/>
        <end position="139"/>
    </location>
</feature>
<dbReference type="OrthoDB" id="1018at2157"/>
<dbReference type="PANTHER" id="PTHR43861:SF1">
    <property type="entry name" value="TRANS-ACONITATE 2-METHYLTRANSFERASE"/>
    <property type="match status" value="1"/>
</dbReference>
<dbReference type="EMBL" id="CP049074">
    <property type="protein sequence ID" value="QKR00381.1"/>
    <property type="molecule type" value="Genomic_DNA"/>
</dbReference>
<keyword evidence="2 4" id="KW-0808">Transferase</keyword>